<evidence type="ECO:0000256" key="3">
    <source>
        <dbReference type="ARBA" id="ARBA00022692"/>
    </source>
</evidence>
<evidence type="ECO:0000256" key="5">
    <source>
        <dbReference type="ARBA" id="ARBA00023136"/>
    </source>
</evidence>
<evidence type="ECO:0000313" key="8">
    <source>
        <dbReference type="Proteomes" id="UP000293638"/>
    </source>
</evidence>
<reference evidence="7 8" key="1">
    <citation type="submission" date="2019-02" db="EMBL/GenBank/DDBJ databases">
        <title>Genomic Encyclopedia of Type Strains, Phase IV (KMG-IV): sequencing the most valuable type-strain genomes for metagenomic binning, comparative biology and taxonomic classification.</title>
        <authorList>
            <person name="Goeker M."/>
        </authorList>
    </citation>
    <scope>NUCLEOTIDE SEQUENCE [LARGE SCALE GENOMIC DNA]</scope>
    <source>
        <strain evidence="7 8">DSM 45622</strain>
    </source>
</reference>
<keyword evidence="2" id="KW-1003">Cell membrane</keyword>
<dbReference type="OrthoDB" id="5191841at2"/>
<keyword evidence="7" id="KW-0966">Cell projection</keyword>
<dbReference type="Proteomes" id="UP000293638">
    <property type="component" value="Unassembled WGS sequence"/>
</dbReference>
<dbReference type="RefSeq" id="WP_130491511.1">
    <property type="nucleotide sequence ID" value="NZ_SGXD01000001.1"/>
</dbReference>
<dbReference type="AlphaFoldDB" id="A0A4Q7NWZ5"/>
<keyword evidence="3" id="KW-0812">Transmembrane</keyword>
<keyword evidence="7" id="KW-0282">Flagellum</keyword>
<gene>
    <name evidence="7" type="ORF">EV189_0679</name>
</gene>
<keyword evidence="4" id="KW-1133">Transmembrane helix</keyword>
<evidence type="ECO:0000256" key="4">
    <source>
        <dbReference type="ARBA" id="ARBA00022989"/>
    </source>
</evidence>
<comment type="caution">
    <text evidence="7">The sequence shown here is derived from an EMBL/GenBank/DDBJ whole genome shotgun (WGS) entry which is preliminary data.</text>
</comment>
<comment type="subcellular location">
    <subcellularLocation>
        <location evidence="1">Cell membrane</location>
    </subcellularLocation>
</comment>
<organism evidence="7 8">
    <name type="scientific">Motilibacter rhizosphaerae</name>
    <dbReference type="NCBI Taxonomy" id="598652"/>
    <lineage>
        <taxon>Bacteria</taxon>
        <taxon>Bacillati</taxon>
        <taxon>Actinomycetota</taxon>
        <taxon>Actinomycetes</taxon>
        <taxon>Motilibacterales</taxon>
        <taxon>Motilibacteraceae</taxon>
        <taxon>Motilibacter</taxon>
    </lineage>
</organism>
<name>A0A4Q7NWZ5_9ACTN</name>
<keyword evidence="5" id="KW-0472">Membrane</keyword>
<protein>
    <submittedName>
        <fullName evidence="7">Flagellar protein FliO/FliZ</fullName>
    </submittedName>
</protein>
<accession>A0A4Q7NWZ5</accession>
<keyword evidence="7" id="KW-0969">Cilium</keyword>
<dbReference type="GO" id="GO:0016020">
    <property type="term" value="C:membrane"/>
    <property type="evidence" value="ECO:0007669"/>
    <property type="project" value="InterPro"/>
</dbReference>
<dbReference type="GO" id="GO:0044781">
    <property type="term" value="P:bacterial-type flagellum organization"/>
    <property type="evidence" value="ECO:0007669"/>
    <property type="project" value="InterPro"/>
</dbReference>
<keyword evidence="8" id="KW-1185">Reference proteome</keyword>
<dbReference type="Pfam" id="PF04347">
    <property type="entry name" value="FliO"/>
    <property type="match status" value="1"/>
</dbReference>
<evidence type="ECO:0000256" key="6">
    <source>
        <dbReference type="SAM" id="MobiDB-lite"/>
    </source>
</evidence>
<sequence length="146" mass="15023">MSTGRALVQLVFALGAVLALLLLVSKVLGRAGSGRKGSNLEVLARRQLAKGASVAVVQVGSRALVLGVSEQGVRLLSEAEAAEFTAPVEETAEDGEAADGLPTPGRPGRRARTLSTPGGALAGSVLSPATWRQTAEVLRERTTRRG</sequence>
<evidence type="ECO:0000256" key="2">
    <source>
        <dbReference type="ARBA" id="ARBA00022475"/>
    </source>
</evidence>
<evidence type="ECO:0000256" key="1">
    <source>
        <dbReference type="ARBA" id="ARBA00004236"/>
    </source>
</evidence>
<feature type="region of interest" description="Disordered" evidence="6">
    <location>
        <begin position="88"/>
        <end position="126"/>
    </location>
</feature>
<proteinExistence type="predicted"/>
<evidence type="ECO:0000313" key="7">
    <source>
        <dbReference type="EMBL" id="RZS91438.1"/>
    </source>
</evidence>
<dbReference type="InterPro" id="IPR022781">
    <property type="entry name" value="Flagellar_biosynth_FliO"/>
</dbReference>
<dbReference type="EMBL" id="SGXD01000001">
    <property type="protein sequence ID" value="RZS91438.1"/>
    <property type="molecule type" value="Genomic_DNA"/>
</dbReference>